<feature type="domain" description="Cadherin" evidence="12">
    <location>
        <begin position="248"/>
        <end position="355"/>
    </location>
</feature>
<feature type="chain" id="PRO_5008898551" description="Cadherin domain-containing protein" evidence="11">
    <location>
        <begin position="23"/>
        <end position="1054"/>
    </location>
</feature>
<evidence type="ECO:0000313" key="13">
    <source>
        <dbReference type="EMBL" id="GAV02232.1"/>
    </source>
</evidence>
<dbReference type="GO" id="GO:0005886">
    <property type="term" value="C:plasma membrane"/>
    <property type="evidence" value="ECO:0007669"/>
    <property type="project" value="InterPro"/>
</dbReference>
<keyword evidence="2 10" id="KW-0812">Transmembrane</keyword>
<dbReference type="PANTHER" id="PTHR24025:SF31">
    <property type="entry name" value="NEURAL-CADHERIN"/>
    <property type="match status" value="1"/>
</dbReference>
<keyword evidence="6 10" id="KW-1133">Transmembrane helix</keyword>
<evidence type="ECO:0000313" key="14">
    <source>
        <dbReference type="Proteomes" id="UP000186922"/>
    </source>
</evidence>
<dbReference type="GO" id="GO:0005509">
    <property type="term" value="F:calcium ion binding"/>
    <property type="evidence" value="ECO:0007669"/>
    <property type="project" value="UniProtKB-UniRule"/>
</dbReference>
<protein>
    <recommendedName>
        <fullName evidence="12">Cadherin domain-containing protein</fullName>
    </recommendedName>
</protein>
<reference evidence="13 14" key="1">
    <citation type="journal article" date="2016" name="Nat. Commun.">
        <title>Extremotolerant tardigrade genome and improved radiotolerance of human cultured cells by tardigrade-unique protein.</title>
        <authorList>
            <person name="Hashimoto T."/>
            <person name="Horikawa D.D."/>
            <person name="Saito Y."/>
            <person name="Kuwahara H."/>
            <person name="Kozuka-Hata H."/>
            <person name="Shin-I T."/>
            <person name="Minakuchi Y."/>
            <person name="Ohishi K."/>
            <person name="Motoyama A."/>
            <person name="Aizu T."/>
            <person name="Enomoto A."/>
            <person name="Kondo K."/>
            <person name="Tanaka S."/>
            <person name="Hara Y."/>
            <person name="Koshikawa S."/>
            <person name="Sagara H."/>
            <person name="Miura T."/>
            <person name="Yokobori S."/>
            <person name="Miyagawa K."/>
            <person name="Suzuki Y."/>
            <person name="Kubo T."/>
            <person name="Oyama M."/>
            <person name="Kohara Y."/>
            <person name="Fujiyama A."/>
            <person name="Arakawa K."/>
            <person name="Katayama T."/>
            <person name="Toyoda A."/>
            <person name="Kunieda T."/>
        </authorList>
    </citation>
    <scope>NUCLEOTIDE SEQUENCE [LARGE SCALE GENOMIC DNA]</scope>
    <source>
        <strain evidence="13 14">YOKOZUNA-1</strain>
    </source>
</reference>
<evidence type="ECO:0000256" key="3">
    <source>
        <dbReference type="ARBA" id="ARBA00022737"/>
    </source>
</evidence>
<comment type="caution">
    <text evidence="13">The sequence shown here is derived from an EMBL/GenBank/DDBJ whole genome shotgun (WGS) entry which is preliminary data.</text>
</comment>
<name>A0A1D1VKT7_RAMVA</name>
<feature type="domain" description="Cadherin" evidence="12">
    <location>
        <begin position="20"/>
        <end position="130"/>
    </location>
</feature>
<keyword evidence="3" id="KW-0677">Repeat</keyword>
<dbReference type="Pfam" id="PF08266">
    <property type="entry name" value="Cadherin_2"/>
    <property type="match status" value="1"/>
</dbReference>
<evidence type="ECO:0000256" key="4">
    <source>
        <dbReference type="ARBA" id="ARBA00022837"/>
    </source>
</evidence>
<evidence type="ECO:0000256" key="6">
    <source>
        <dbReference type="ARBA" id="ARBA00022989"/>
    </source>
</evidence>
<dbReference type="EMBL" id="BDGG01000008">
    <property type="protein sequence ID" value="GAV02232.1"/>
    <property type="molecule type" value="Genomic_DNA"/>
</dbReference>
<sequence length="1054" mass="115658">MDTLLIAVSLLIYVNVVNMAHAAKVYPVVEEQLAGTFVADVREQLPKNLTHRQDLKFGFLRGYDKKGFFHINDTSGQITTAIKLDRETLCPREDVNCYFDIPVITLPLHQFQIIPIKVELLDINDNAPQFPQRELLLEILESQPVGTKFQIPSAVDLDQIGSKASQIEYSLKSSLTKAGKDIPFVIINSVNAETQDVFLQLTAPLDRESRDFYAFSVQAKDQGNPALVGSIDIVVQVLDANDQRPNFDDPEYVVRVQENVPRGTRILKVHASDGDLGRNGELAYEIASITSKLARDIFDIDSETGEIHLKSELDREVKDSHKVWVVARDKSLSPLEATALVTVNVDDLNDQPPLIDISYFPPEATAAFISEDAPVGSFVALIRLSDKDAGDNARVVCFLQSDTFGLKQQQDDTYAIVTTKLLDREKREEYIVEVTARDHGKPSLESRTTIQIVVGDFNDNPPVFDRSAYVVKIKENSPLRKELIQLRTTDKDAAAESQAVQFRLLEPSALFSLDEKRGVLYVQSQLDRETLGDNITVHVQAFDPTNPALPQSQIPVMIEIVDENDNSPEWTSSSFEFDISSDVKAGVVVGSVEATDVDAGNNGLVTYSLNSSDFIVNATSGDIITAHDIFVSEPKQIQLQLIARDGTGRSSTAQLFITIANATSNQLTHSLGGAGNFMDFILKSTTGLTVIIALVVVSFLLLCGAVVCVVAFRRKSKDDTNYNVRMETARAFERAKLGSKSQLNGGGSAGSQSETDSCHRRSMESEEKYPHWVYGASQTPPVSSSTKSSRCSSANTNRNSLLNEYGKPINTNNISPLMYDVVNEEAACPAGKTIQTFQLASQLQKTLDIGDSNINGQTSEEDDDGGFKRRSVVRASSFMNSSKLPLFAPHPQRCASSIPGRAISPRYVTLPRRGTIHLAPPAESGYESCTTSKGSNTSFVPFTIRPNPFETQNVDTHNVIKNPLSLMTKTCIDQCEVPPTSKTPADMPRMETALSSPFSSSLNMSTHSGNVSSLGAGLEFDDEFVQGTFSSPFSLGTTTPPRPLFHLVEYHTPC</sequence>
<dbReference type="InterPro" id="IPR020894">
    <property type="entry name" value="Cadherin_CS"/>
</dbReference>
<dbReference type="InterPro" id="IPR013164">
    <property type="entry name" value="Cadherin_N"/>
</dbReference>
<dbReference type="InterPro" id="IPR050971">
    <property type="entry name" value="Cadherin-domain_protein"/>
</dbReference>
<feature type="domain" description="Cadherin" evidence="12">
    <location>
        <begin position="465"/>
        <end position="570"/>
    </location>
</feature>
<dbReference type="GO" id="GO:0005911">
    <property type="term" value="C:cell-cell junction"/>
    <property type="evidence" value="ECO:0007669"/>
    <property type="project" value="TreeGrafter"/>
</dbReference>
<keyword evidence="5" id="KW-0130">Cell adhesion</keyword>
<dbReference type="Proteomes" id="UP000186922">
    <property type="component" value="Unassembled WGS sequence"/>
</dbReference>
<feature type="signal peptide" evidence="11">
    <location>
        <begin position="1"/>
        <end position="22"/>
    </location>
</feature>
<feature type="transmembrane region" description="Helical" evidence="10">
    <location>
        <begin position="688"/>
        <end position="712"/>
    </location>
</feature>
<evidence type="ECO:0000259" key="12">
    <source>
        <dbReference type="PROSITE" id="PS50268"/>
    </source>
</evidence>
<evidence type="ECO:0000256" key="1">
    <source>
        <dbReference type="ARBA" id="ARBA00004370"/>
    </source>
</evidence>
<dbReference type="PANTHER" id="PTHR24025">
    <property type="entry name" value="DESMOGLEIN FAMILY MEMBER"/>
    <property type="match status" value="1"/>
</dbReference>
<evidence type="ECO:0000256" key="11">
    <source>
        <dbReference type="SAM" id="SignalP"/>
    </source>
</evidence>
<comment type="subcellular location">
    <subcellularLocation>
        <location evidence="1">Membrane</location>
    </subcellularLocation>
</comment>
<dbReference type="OrthoDB" id="6252479at2759"/>
<evidence type="ECO:0000256" key="2">
    <source>
        <dbReference type="ARBA" id="ARBA00022692"/>
    </source>
</evidence>
<dbReference type="PROSITE" id="PS00232">
    <property type="entry name" value="CADHERIN_1"/>
    <property type="match status" value="3"/>
</dbReference>
<dbReference type="STRING" id="947166.A0A1D1VKT7"/>
<proteinExistence type="predicted"/>
<dbReference type="SMART" id="SM00112">
    <property type="entry name" value="CA"/>
    <property type="match status" value="6"/>
</dbReference>
<evidence type="ECO:0000256" key="9">
    <source>
        <dbReference type="SAM" id="MobiDB-lite"/>
    </source>
</evidence>
<gene>
    <name evidence="13" type="primary">RvY_12824-1</name>
    <name evidence="13" type="synonym">RvY_12824.1</name>
    <name evidence="13" type="ORF">RvY_12824</name>
</gene>
<feature type="compositionally biased region" description="Basic and acidic residues" evidence="9">
    <location>
        <begin position="756"/>
        <end position="770"/>
    </location>
</feature>
<dbReference type="FunFam" id="2.60.40.60:FF:000036">
    <property type="entry name" value="Protocadherin 9"/>
    <property type="match status" value="1"/>
</dbReference>
<keyword evidence="14" id="KW-1185">Reference proteome</keyword>
<dbReference type="Pfam" id="PF00028">
    <property type="entry name" value="Cadherin"/>
    <property type="match status" value="5"/>
</dbReference>
<dbReference type="InterPro" id="IPR015919">
    <property type="entry name" value="Cadherin-like_sf"/>
</dbReference>
<feature type="domain" description="Cadherin" evidence="12">
    <location>
        <begin position="131"/>
        <end position="247"/>
    </location>
</feature>
<evidence type="ECO:0000256" key="5">
    <source>
        <dbReference type="ARBA" id="ARBA00022889"/>
    </source>
</evidence>
<evidence type="ECO:0000256" key="10">
    <source>
        <dbReference type="SAM" id="Phobius"/>
    </source>
</evidence>
<feature type="region of interest" description="Disordered" evidence="9">
    <location>
        <begin position="739"/>
        <end position="807"/>
    </location>
</feature>
<organism evidence="13 14">
    <name type="scientific">Ramazzottius varieornatus</name>
    <name type="common">Water bear</name>
    <name type="synonym">Tardigrade</name>
    <dbReference type="NCBI Taxonomy" id="947166"/>
    <lineage>
        <taxon>Eukaryota</taxon>
        <taxon>Metazoa</taxon>
        <taxon>Ecdysozoa</taxon>
        <taxon>Tardigrada</taxon>
        <taxon>Eutardigrada</taxon>
        <taxon>Parachela</taxon>
        <taxon>Hypsibioidea</taxon>
        <taxon>Ramazzottiidae</taxon>
        <taxon>Ramazzottius</taxon>
    </lineage>
</organism>
<accession>A0A1D1VKT7</accession>
<dbReference type="PROSITE" id="PS50268">
    <property type="entry name" value="CADHERIN_2"/>
    <property type="match status" value="6"/>
</dbReference>
<feature type="compositionally biased region" description="Low complexity" evidence="9">
    <location>
        <begin position="783"/>
        <end position="793"/>
    </location>
</feature>
<dbReference type="CDD" id="cd11304">
    <property type="entry name" value="Cadherin_repeat"/>
    <property type="match status" value="6"/>
</dbReference>
<dbReference type="AlphaFoldDB" id="A0A1D1VKT7"/>
<dbReference type="GO" id="GO:0007156">
    <property type="term" value="P:homophilic cell adhesion via plasma membrane adhesion molecules"/>
    <property type="evidence" value="ECO:0007669"/>
    <property type="project" value="InterPro"/>
</dbReference>
<keyword evidence="11" id="KW-0732">Signal</keyword>
<dbReference type="PRINTS" id="PR00205">
    <property type="entry name" value="CADHERIN"/>
</dbReference>
<keyword evidence="7 10" id="KW-0472">Membrane</keyword>
<dbReference type="SUPFAM" id="SSF49313">
    <property type="entry name" value="Cadherin-like"/>
    <property type="match status" value="5"/>
</dbReference>
<evidence type="ECO:0000256" key="7">
    <source>
        <dbReference type="ARBA" id="ARBA00023136"/>
    </source>
</evidence>
<dbReference type="FunFam" id="2.60.40.60:FF:000020">
    <property type="entry name" value="Dachsous cadherin-related 1b"/>
    <property type="match status" value="1"/>
</dbReference>
<keyword evidence="4 8" id="KW-0106">Calcium</keyword>
<dbReference type="Gene3D" id="2.60.40.60">
    <property type="entry name" value="Cadherins"/>
    <property type="match status" value="6"/>
</dbReference>
<evidence type="ECO:0000256" key="8">
    <source>
        <dbReference type="PROSITE-ProRule" id="PRU00043"/>
    </source>
</evidence>
<dbReference type="InterPro" id="IPR002126">
    <property type="entry name" value="Cadherin-like_dom"/>
</dbReference>
<feature type="domain" description="Cadherin" evidence="12">
    <location>
        <begin position="361"/>
        <end position="464"/>
    </location>
</feature>
<dbReference type="GO" id="GO:0009653">
    <property type="term" value="P:anatomical structure morphogenesis"/>
    <property type="evidence" value="ECO:0007669"/>
    <property type="project" value="UniProtKB-ARBA"/>
</dbReference>
<feature type="domain" description="Cadherin" evidence="12">
    <location>
        <begin position="571"/>
        <end position="677"/>
    </location>
</feature>